<dbReference type="SMART" id="SM00320">
    <property type="entry name" value="WD40"/>
    <property type="match status" value="5"/>
</dbReference>
<dbReference type="PANTHER" id="PTHR16220:SF0">
    <property type="entry name" value="WD REPEAT-CONTAINING PROTEIN WRAP73"/>
    <property type="match status" value="1"/>
</dbReference>
<dbReference type="InterPro" id="IPR052778">
    <property type="entry name" value="Centrosome-WD_assoc"/>
</dbReference>
<dbReference type="EMBL" id="MDYQ01000005">
    <property type="protein sequence ID" value="PRP89130.1"/>
    <property type="molecule type" value="Genomic_DNA"/>
</dbReference>
<dbReference type="AlphaFoldDB" id="A0A2P6NYV1"/>
<dbReference type="STRING" id="1890364.A0A2P6NYV1"/>
<reference evidence="1 2" key="1">
    <citation type="journal article" date="2018" name="Genome Biol. Evol.">
        <title>Multiple Roots of Fruiting Body Formation in Amoebozoa.</title>
        <authorList>
            <person name="Hillmann F."/>
            <person name="Forbes G."/>
            <person name="Novohradska S."/>
            <person name="Ferling I."/>
            <person name="Riege K."/>
            <person name="Groth M."/>
            <person name="Westermann M."/>
            <person name="Marz M."/>
            <person name="Spaller T."/>
            <person name="Winckler T."/>
            <person name="Schaap P."/>
            <person name="Glockner G."/>
        </authorList>
    </citation>
    <scope>NUCLEOTIDE SEQUENCE [LARGE SCALE GENOMIC DNA]</scope>
    <source>
        <strain evidence="1 2">Jena</strain>
    </source>
</reference>
<sequence>MELSELYPHSASKSVKWSPDGKFIAVALNYRLLIRETANLGVTSLFSCNADIGDLEWSPDGDYVACLIPKRSMVQIWCATKSTKSGNEWSCKIEESIAGCTSVRWSPDSRHVLTVSDFQMRLTVWSVVDRSSMHIHHPKSSSQGISFNKSGVYLAVLQRKDSKDMVSIYSTDNWENVSTFTLDTFDAVDLAWASDDTCLCVWDNCVNYKICVYSLNGGKLYEYQAYEHALGIKSVQWSCTTSQMLAVGSYDQKVRLLNPLTKKCMMEWNHSAPLSRANTTVYRESPSDSPYEPINYVIDSSATMTLPSTKPPTDQANPKMGVSWIRWSPSGRYIASKNDNTPNVIFIWTVTKSHPSCVLLHRSPVKTAAWDPSHDRLVISCGESVIYFWTPNSASCVPIPGGTMVQSLTWRGDGEAIGLVDKSQYCVCYLDPDENLV</sequence>
<dbReference type="PANTHER" id="PTHR16220">
    <property type="entry name" value="WD REPEAT PROTEIN 8-RELATED"/>
    <property type="match status" value="1"/>
</dbReference>
<evidence type="ECO:0000313" key="1">
    <source>
        <dbReference type="EMBL" id="PRP89130.1"/>
    </source>
</evidence>
<evidence type="ECO:0000313" key="2">
    <source>
        <dbReference type="Proteomes" id="UP000241769"/>
    </source>
</evidence>
<dbReference type="GO" id="GO:1990811">
    <property type="term" value="C:MWP complex"/>
    <property type="evidence" value="ECO:0007669"/>
    <property type="project" value="TreeGrafter"/>
</dbReference>
<dbReference type="Gene3D" id="2.130.10.10">
    <property type="entry name" value="YVTN repeat-like/Quinoprotein amine dehydrogenase"/>
    <property type="match status" value="3"/>
</dbReference>
<keyword evidence="2" id="KW-1185">Reference proteome</keyword>
<accession>A0A2P6NYV1</accession>
<dbReference type="SUPFAM" id="SSF50960">
    <property type="entry name" value="TolB, C-terminal domain"/>
    <property type="match status" value="1"/>
</dbReference>
<comment type="caution">
    <text evidence="1">The sequence shown here is derived from an EMBL/GenBank/DDBJ whole genome shotgun (WGS) entry which is preliminary data.</text>
</comment>
<name>A0A2P6NYV1_9EUKA</name>
<dbReference type="SUPFAM" id="SSF82171">
    <property type="entry name" value="DPP6 N-terminal domain-like"/>
    <property type="match status" value="1"/>
</dbReference>
<dbReference type="GO" id="GO:0005815">
    <property type="term" value="C:microtubule organizing center"/>
    <property type="evidence" value="ECO:0007669"/>
    <property type="project" value="TreeGrafter"/>
</dbReference>
<protein>
    <submittedName>
        <fullName evidence="1">WD repeat-containing protein WRAP73</fullName>
    </submittedName>
</protein>
<dbReference type="InterPro" id="IPR015943">
    <property type="entry name" value="WD40/YVTN_repeat-like_dom_sf"/>
</dbReference>
<dbReference type="Pfam" id="PF00400">
    <property type="entry name" value="WD40"/>
    <property type="match status" value="1"/>
</dbReference>
<dbReference type="OrthoDB" id="308690at2759"/>
<proteinExistence type="predicted"/>
<dbReference type="InterPro" id="IPR001680">
    <property type="entry name" value="WD40_rpt"/>
</dbReference>
<organism evidence="1 2">
    <name type="scientific">Planoprotostelium fungivorum</name>
    <dbReference type="NCBI Taxonomy" id="1890364"/>
    <lineage>
        <taxon>Eukaryota</taxon>
        <taxon>Amoebozoa</taxon>
        <taxon>Evosea</taxon>
        <taxon>Variosea</taxon>
        <taxon>Cavosteliida</taxon>
        <taxon>Cavosteliaceae</taxon>
        <taxon>Planoprotostelium</taxon>
    </lineage>
</organism>
<dbReference type="Proteomes" id="UP000241769">
    <property type="component" value="Unassembled WGS sequence"/>
</dbReference>
<dbReference type="InParanoid" id="A0A2P6NYV1"/>
<gene>
    <name evidence="1" type="ORF">PROFUN_01850</name>
</gene>